<dbReference type="InterPro" id="IPR005174">
    <property type="entry name" value="KIB1-4_b-propeller"/>
</dbReference>
<feature type="domain" description="Retroviral polymerase SH3-like" evidence="7">
    <location>
        <begin position="891"/>
        <end position="950"/>
    </location>
</feature>
<dbReference type="SUPFAM" id="SSF56672">
    <property type="entry name" value="DNA/RNA polymerases"/>
    <property type="match status" value="1"/>
</dbReference>
<evidence type="ECO:0000256" key="2">
    <source>
        <dbReference type="SAM" id="MobiDB-lite"/>
    </source>
</evidence>
<evidence type="ECO:0000259" key="5">
    <source>
        <dbReference type="Pfam" id="PF13976"/>
    </source>
</evidence>
<comment type="caution">
    <text evidence="8">The sequence shown here is derived from an EMBL/GenBank/DDBJ whole genome shotgun (WGS) entry which is preliminary data.</text>
</comment>
<gene>
    <name evidence="8" type="ORF">QYE76_025335</name>
</gene>
<dbReference type="InterPro" id="IPR013103">
    <property type="entry name" value="RVT_2"/>
</dbReference>
<evidence type="ECO:0000313" key="9">
    <source>
        <dbReference type="Proteomes" id="UP001231189"/>
    </source>
</evidence>
<dbReference type="InterPro" id="IPR025724">
    <property type="entry name" value="GAG-pre-integrase_dom"/>
</dbReference>
<keyword evidence="1" id="KW-0378">Hydrolase</keyword>
<evidence type="ECO:0000259" key="6">
    <source>
        <dbReference type="Pfam" id="PF22936"/>
    </source>
</evidence>
<reference evidence="8" key="1">
    <citation type="submission" date="2023-07" db="EMBL/GenBank/DDBJ databases">
        <title>A chromosome-level genome assembly of Lolium multiflorum.</title>
        <authorList>
            <person name="Chen Y."/>
            <person name="Copetti D."/>
            <person name="Kolliker R."/>
            <person name="Studer B."/>
        </authorList>
    </citation>
    <scope>NUCLEOTIDE SEQUENCE</scope>
    <source>
        <strain evidence="8">02402/16</strain>
        <tissue evidence="8">Leaf</tissue>
    </source>
</reference>
<dbReference type="PANTHER" id="PTHR11439:SF491">
    <property type="entry name" value="INTEGRASE CATALYTIC DOMAIN-CONTAINING PROTEIN"/>
    <property type="match status" value="1"/>
</dbReference>
<dbReference type="EMBL" id="JAUUTY010000006">
    <property type="protein sequence ID" value="KAK1619818.1"/>
    <property type="molecule type" value="Genomic_DNA"/>
</dbReference>
<dbReference type="Pfam" id="PF14223">
    <property type="entry name" value="Retrotran_gag_2"/>
    <property type="match status" value="1"/>
</dbReference>
<dbReference type="InterPro" id="IPR057670">
    <property type="entry name" value="SH3_retrovirus"/>
</dbReference>
<evidence type="ECO:0000259" key="4">
    <source>
        <dbReference type="Pfam" id="PF07727"/>
    </source>
</evidence>
<evidence type="ECO:0000313" key="8">
    <source>
        <dbReference type="EMBL" id="KAK1619818.1"/>
    </source>
</evidence>
<feature type="region of interest" description="Disordered" evidence="2">
    <location>
        <begin position="978"/>
        <end position="1008"/>
    </location>
</feature>
<proteinExistence type="predicted"/>
<evidence type="ECO:0000256" key="1">
    <source>
        <dbReference type="ARBA" id="ARBA00022750"/>
    </source>
</evidence>
<dbReference type="InterPro" id="IPR043502">
    <property type="entry name" value="DNA/RNA_pol_sf"/>
</dbReference>
<feature type="domain" description="Retrovirus-related Pol polyprotein from transposon TNT 1-94-like beta-barrel" evidence="6">
    <location>
        <begin position="712"/>
        <end position="793"/>
    </location>
</feature>
<feature type="compositionally biased region" description="Basic and acidic residues" evidence="2">
    <location>
        <begin position="598"/>
        <end position="631"/>
    </location>
</feature>
<evidence type="ECO:0000259" key="3">
    <source>
        <dbReference type="Pfam" id="PF03478"/>
    </source>
</evidence>
<feature type="region of interest" description="Disordered" evidence="2">
    <location>
        <begin position="586"/>
        <end position="631"/>
    </location>
</feature>
<dbReference type="PANTHER" id="PTHR11439">
    <property type="entry name" value="GAG-POL-RELATED RETROTRANSPOSON"/>
    <property type="match status" value="1"/>
</dbReference>
<dbReference type="Pfam" id="PF25597">
    <property type="entry name" value="SH3_retrovirus"/>
    <property type="match status" value="1"/>
</dbReference>
<dbReference type="Pfam" id="PF03478">
    <property type="entry name" value="Beta-prop_KIB1-4"/>
    <property type="match status" value="1"/>
</dbReference>
<keyword evidence="1" id="KW-0064">Aspartyl protease</keyword>
<dbReference type="InterPro" id="IPR054722">
    <property type="entry name" value="PolX-like_BBD"/>
</dbReference>
<sequence length="1517" mass="171483">MEYSRLCRCGGDGHLEALTGDNIDLIAAHLDVTYTVRLAACSRELYDQISNDEGKMHHWDEPCLLMPPPAYWFDEPWFVATASRLHVTVYDLVPLDHPRRSVTLPFMHDRKWLGANGDWIAAADHRGCQWCLVNVYTERHIPLPSPPDPKIGHGVTYQPATKDWLYYLCWSRAINLLKIVICQVPTKGGRYADYKLIALFDKRIFYLEGGGDWRMLKNPTPEQIVPAFCDAIELGGQVFAVDEIRGWTYCWDTPNENPMSMFVIPPPVVDDQQYAWFLAPTADGKRLMIILTVNNIGIANAEVPHDIPYAANGLQLRQYPPVATYVFEQDPISLFVAARAGDFHWRQVNSLGDHSLFLGLNYPIIANLKKRESKAPDGTLVPFMRKNCVYTAYRKVYEMSSLKFDLPQLDYTTRFALWQVKMRAILAQSSDLDEAIDAFGEKAKDTWTDAEKRKDRKALSLIQLHLSNNILQEVLQEKTTAELWVKLEEICLSKDLTGRLHVKMKLFSHKLQEGGSVMNHLSSWKEIVSDLQSIEVKYEDEDLGLLLLCSLPNSFSNFRDTILLSRDKLTLAEVYDALQQKEKMKSMVQAESSSSKAEALEVRGRPEQRDNYYHNNRDKSKGDRGRSKSKGRDKFCRYCKKSNHNIDDCWKLQNKEKRNGTYQPKNNDGNGKAAVVTGKGEAAVVAGNDGSDSSDGDCLAVLAACVSRDDEWILDTACSFHICCNKDWFSSYESVQSGDFVRVGNDNQCSIVGIGSVQIKTHDGMTRTLTGVKHIPSMARNLISLSTLDCDGYKYKGGNKLLKVSSGSLIIMIGDMNSAKLYVLRGSTLPGIAAAVSSDESSKTNLWHKRLGHMSELGMAELTKRELIDGCDLGKLEFCEHCIFDLRVFGCTAYAHVDNGKLEPRAVKCIFLGYGSGVKAYRLWNPETKKIVLSRNVVFNEAVMFNDSPSTDISDAIDSPDVSDDEQHRIGVQVEHAKENENVVPETNNDDNDVPPSPPFVQRQGRSIAADRPRRNIAPPTRLIQECDIVDYALSCAEQVEHDIEPATYTEAIASVDKEKWVGAMQEEMQSLEKNGTWDVVHLPKQKKAVRCKWIFKRKEGLSPNEPPRFKARLVAKGFSQIPGVDYNDVFSPVVKHSSIRAFFGIVAMHDLELEQLDVKTAFLHGELEEEIYMDQPEGYVVPGKEDLVCKLKRSLYGLKQSPRQWYKRFDSFMLTHGFERSQYDSCVYIKFVNGSPIYLLLYVDDMLIAAKSMKEITILKNQLSSEFEMKDLGPAKKILGMEIKRDRKSSLLFLSQEKYIEKVLHRFNMHDAKSVTTPIASHFKLSALQCPSSEDDIEYMSRVPYSSAVGSLMYAMVCSRPDLSYAMSLVSRYMANPGKEHWKAVQWIFRYLRGTSKACLRFGRIGEGLAGYVDSDYAGDLDKRRSLTGYVFTVGGCAVSWKATLQDVVAQSTTEAEYMAIAEAGRSRHRQTAMSSTALRNVDSVEWRTPLKTRSFLDFQMDHKIAARAKRRYQGE</sequence>
<organism evidence="8 9">
    <name type="scientific">Lolium multiflorum</name>
    <name type="common">Italian ryegrass</name>
    <name type="synonym">Lolium perenne subsp. multiflorum</name>
    <dbReference type="NCBI Taxonomy" id="4521"/>
    <lineage>
        <taxon>Eukaryota</taxon>
        <taxon>Viridiplantae</taxon>
        <taxon>Streptophyta</taxon>
        <taxon>Embryophyta</taxon>
        <taxon>Tracheophyta</taxon>
        <taxon>Spermatophyta</taxon>
        <taxon>Magnoliopsida</taxon>
        <taxon>Liliopsida</taxon>
        <taxon>Poales</taxon>
        <taxon>Poaceae</taxon>
        <taxon>BOP clade</taxon>
        <taxon>Pooideae</taxon>
        <taxon>Poodae</taxon>
        <taxon>Poeae</taxon>
        <taxon>Poeae Chloroplast Group 2 (Poeae type)</taxon>
        <taxon>Loliodinae</taxon>
        <taxon>Loliinae</taxon>
        <taxon>Lolium</taxon>
    </lineage>
</organism>
<name>A0AAD8VWX4_LOLMU</name>
<feature type="domain" description="GAG-pre-integrase" evidence="5">
    <location>
        <begin position="820"/>
        <end position="884"/>
    </location>
</feature>
<dbReference type="Proteomes" id="UP001231189">
    <property type="component" value="Unassembled WGS sequence"/>
</dbReference>
<evidence type="ECO:0000259" key="7">
    <source>
        <dbReference type="Pfam" id="PF25597"/>
    </source>
</evidence>
<dbReference type="Pfam" id="PF22936">
    <property type="entry name" value="Pol_BBD"/>
    <property type="match status" value="1"/>
</dbReference>
<keyword evidence="9" id="KW-1185">Reference proteome</keyword>
<feature type="domain" description="KIB1-4 beta-propeller" evidence="3">
    <location>
        <begin position="100"/>
        <end position="392"/>
    </location>
</feature>
<protein>
    <submittedName>
        <fullName evidence="8">Uncharacterized protein</fullName>
    </submittedName>
</protein>
<accession>A0AAD8VWX4</accession>
<dbReference type="GO" id="GO:0004190">
    <property type="term" value="F:aspartic-type endopeptidase activity"/>
    <property type="evidence" value="ECO:0007669"/>
    <property type="project" value="UniProtKB-KW"/>
</dbReference>
<feature type="domain" description="Reverse transcriptase Ty1/copia-type" evidence="4">
    <location>
        <begin position="1075"/>
        <end position="1321"/>
    </location>
</feature>
<dbReference type="Pfam" id="PF13976">
    <property type="entry name" value="gag_pre-integrs"/>
    <property type="match status" value="1"/>
</dbReference>
<dbReference type="CDD" id="cd09272">
    <property type="entry name" value="RNase_HI_RT_Ty1"/>
    <property type="match status" value="1"/>
</dbReference>
<keyword evidence="1" id="KW-0645">Protease</keyword>
<dbReference type="Pfam" id="PF07727">
    <property type="entry name" value="RVT_2"/>
    <property type="match status" value="1"/>
</dbReference>